<dbReference type="RefSeq" id="WP_317771098.1">
    <property type="nucleotide sequence ID" value="NZ_JAWMAJ010000028.1"/>
</dbReference>
<dbReference type="InterPro" id="IPR003812">
    <property type="entry name" value="Fido"/>
</dbReference>
<dbReference type="PANTHER" id="PTHR13504:SF38">
    <property type="entry name" value="FIDO DOMAIN-CONTAINING PROTEIN"/>
    <property type="match status" value="1"/>
</dbReference>
<accession>A0ABU4F7E6</accession>
<dbReference type="SUPFAM" id="SSF46785">
    <property type="entry name" value="Winged helix' DNA-binding domain"/>
    <property type="match status" value="1"/>
</dbReference>
<dbReference type="EMBL" id="JAWMAJ010000028">
    <property type="protein sequence ID" value="MDV7216514.1"/>
    <property type="molecule type" value="Genomic_DNA"/>
</dbReference>
<proteinExistence type="predicted"/>
<dbReference type="SUPFAM" id="SSF140931">
    <property type="entry name" value="Fic-like"/>
    <property type="match status" value="1"/>
</dbReference>
<feature type="domain" description="Fido" evidence="1">
    <location>
        <begin position="137"/>
        <end position="290"/>
    </location>
</feature>
<dbReference type="PIRSF" id="PIRSF038925">
    <property type="entry name" value="AMP-prot_trans"/>
    <property type="match status" value="1"/>
</dbReference>
<dbReference type="Proteomes" id="UP001187346">
    <property type="component" value="Unassembled WGS sequence"/>
</dbReference>
<evidence type="ECO:0000313" key="2">
    <source>
        <dbReference type="EMBL" id="MDV7216514.1"/>
    </source>
</evidence>
<dbReference type="PROSITE" id="PS51459">
    <property type="entry name" value="FIDO"/>
    <property type="match status" value="1"/>
</dbReference>
<dbReference type="Pfam" id="PF13784">
    <property type="entry name" value="Fic_N"/>
    <property type="match status" value="1"/>
</dbReference>
<comment type="caution">
    <text evidence="2">The sequence shown here is derived from an EMBL/GenBank/DDBJ whole genome shotgun (WGS) entry which is preliminary data.</text>
</comment>
<dbReference type="Pfam" id="PF02661">
    <property type="entry name" value="Fic"/>
    <property type="match status" value="1"/>
</dbReference>
<dbReference type="PANTHER" id="PTHR13504">
    <property type="entry name" value="FIDO DOMAIN-CONTAINING PROTEIN DDB_G0283145"/>
    <property type="match status" value="1"/>
</dbReference>
<gene>
    <name evidence="2" type="ORF">R5A26_11170</name>
</gene>
<dbReference type="InterPro" id="IPR040198">
    <property type="entry name" value="Fido_containing"/>
</dbReference>
<reference evidence="2 3" key="1">
    <citation type="submission" date="2023-10" db="EMBL/GenBank/DDBJ databases">
        <title>Characterization of rhizosphere-enriched actinobacteria from wheat plants lab-grown on chernevaya soil.</title>
        <authorList>
            <person name="Tikhonova E.N."/>
            <person name="Konopkin A."/>
            <person name="Kravchenko I.K."/>
        </authorList>
    </citation>
    <scope>NUCLEOTIDE SEQUENCE [LARGE SCALE GENOMIC DNA]</scope>
    <source>
        <strain evidence="2 3">RR29</strain>
    </source>
</reference>
<name>A0ABU4F7E6_9ACTN</name>
<dbReference type="InterPro" id="IPR026287">
    <property type="entry name" value="SoFic-like"/>
</dbReference>
<keyword evidence="3" id="KW-1185">Reference proteome</keyword>
<dbReference type="InterPro" id="IPR036597">
    <property type="entry name" value="Fido-like_dom_sf"/>
</dbReference>
<evidence type="ECO:0000313" key="3">
    <source>
        <dbReference type="Proteomes" id="UP001187346"/>
    </source>
</evidence>
<dbReference type="Gene3D" id="1.10.3290.10">
    <property type="entry name" value="Fido-like domain"/>
    <property type="match status" value="1"/>
</dbReference>
<dbReference type="InterPro" id="IPR036390">
    <property type="entry name" value="WH_DNA-bd_sf"/>
</dbReference>
<protein>
    <submittedName>
        <fullName evidence="2">Fic/DOC family N-terminal domain-containing protein</fullName>
    </submittedName>
</protein>
<dbReference type="InterPro" id="IPR025758">
    <property type="entry name" value="Fic/DOC_N"/>
</dbReference>
<organism evidence="2 3">
    <name type="scientific">Streptomyces prunicolor</name>
    <dbReference type="NCBI Taxonomy" id="67348"/>
    <lineage>
        <taxon>Bacteria</taxon>
        <taxon>Bacillati</taxon>
        <taxon>Actinomycetota</taxon>
        <taxon>Actinomycetes</taxon>
        <taxon>Kitasatosporales</taxon>
        <taxon>Streptomycetaceae</taxon>
        <taxon>Streptomyces</taxon>
    </lineage>
</organism>
<evidence type="ECO:0000259" key="1">
    <source>
        <dbReference type="PROSITE" id="PS51459"/>
    </source>
</evidence>
<sequence>METSSLAQSPIGSLVPITGFDPRNQREYKAHAFLPDPLPDEVVLSAKTYMAVTRATSMVARADQAVTQLPNPDLLARLALRREALSTSAIEGTYAAMEDVLKADFEDVSSISPEVAEIQNYVRAAEAATEWIKDRPVTISLLEHLQGILVRGTSSDTSQAGHVRTTDVFIGSKTARVEDARFIPCPHGLHLRDGLLQWEGWINKSSDDMPLLVRMAIGHYQFETLHPFNDGNGRLGRLVAMLQLMSAGELALHVIALSPWLEARRTAYQEQLFEVSATGDFEPWINFFCEAVTAQAKEAVERVGTLVNLKKGMLDTLHQAGSKGITRRIVEDLVGYPMLTITSAAEQYSVSYQAASNAVNRLVSLGLLRQFSEGKYGRIFINDAVLQVLVG</sequence>